<proteinExistence type="predicted"/>
<feature type="transmembrane region" description="Helical" evidence="6">
    <location>
        <begin position="73"/>
        <end position="90"/>
    </location>
</feature>
<sequence>MNRAAAAIAAIVGLFVLVQLAALALVAPFDAAGYQAVPDSQTSNPVNSLVYVAGILVATGVMLAAFKFGVDGLVRLFVVASATFISYYVFSVVLPVVVVAGVSAPAAVASLVVAGALLLYPEWYVIDAAGVVMGGGAAGLFGISFGVLPTIVLLSVLAVYDAISVYGTEHMLDLASGVMDLKIPVLLVVPLSLSYSFLDAAESDREAMSGDGGEPNEGEDAATEDDSEGLDRDAFFIGLGDAVMPTVLVASAAHFVEAPAVLLGANLPALAAAVGTLVGLVVLMRFVVRGRAHAGLPLLNGGAIAGYLLGALAVGIPLVEALGLAPYL</sequence>
<gene>
    <name evidence="7" type="ORF">ACFQJ4_12945</name>
</gene>
<dbReference type="GO" id="GO:0006508">
    <property type="term" value="P:proteolysis"/>
    <property type="evidence" value="ECO:0007669"/>
    <property type="project" value="UniProtKB-KW"/>
</dbReference>
<dbReference type="Proteomes" id="UP001596398">
    <property type="component" value="Unassembled WGS sequence"/>
</dbReference>
<evidence type="ECO:0000256" key="1">
    <source>
        <dbReference type="ARBA" id="ARBA00004127"/>
    </source>
</evidence>
<dbReference type="EC" id="3.4.23.-" evidence="7"/>
<keyword evidence="3 6" id="KW-1133">Transmembrane helix</keyword>
<dbReference type="RefSeq" id="WP_276234382.1">
    <property type="nucleotide sequence ID" value="NZ_CP119802.1"/>
</dbReference>
<feature type="region of interest" description="Disordered" evidence="5">
    <location>
        <begin position="205"/>
        <end position="227"/>
    </location>
</feature>
<evidence type="ECO:0000256" key="2">
    <source>
        <dbReference type="ARBA" id="ARBA00022692"/>
    </source>
</evidence>
<dbReference type="GeneID" id="79267935"/>
<comment type="subcellular location">
    <subcellularLocation>
        <location evidence="1">Endomembrane system</location>
        <topology evidence="1">Multi-pass membrane protein</topology>
    </subcellularLocation>
</comment>
<dbReference type="AlphaFoldDB" id="A0ABD5ZRL9"/>
<protein>
    <submittedName>
        <fullName evidence="7">Presenilin family intramembrane aspartyl protease PSH</fullName>
        <ecNumber evidence="7">3.4.23.-</ecNumber>
    </submittedName>
</protein>
<evidence type="ECO:0000256" key="3">
    <source>
        <dbReference type="ARBA" id="ARBA00022989"/>
    </source>
</evidence>
<evidence type="ECO:0000313" key="7">
    <source>
        <dbReference type="EMBL" id="MFC7236224.1"/>
    </source>
</evidence>
<name>A0ABD5ZRL9_9EURY</name>
<comment type="caution">
    <text evidence="7">The sequence shown here is derived from an EMBL/GenBank/DDBJ whole genome shotgun (WGS) entry which is preliminary data.</text>
</comment>
<feature type="transmembrane region" description="Helical" evidence="6">
    <location>
        <begin position="48"/>
        <end position="66"/>
    </location>
</feature>
<dbReference type="GO" id="GO:0012505">
    <property type="term" value="C:endomembrane system"/>
    <property type="evidence" value="ECO:0007669"/>
    <property type="project" value="UniProtKB-SubCell"/>
</dbReference>
<feature type="transmembrane region" description="Helical" evidence="6">
    <location>
        <begin position="267"/>
        <end position="286"/>
    </location>
</feature>
<keyword evidence="7" id="KW-0378">Hydrolase</keyword>
<feature type="transmembrane region" description="Helical" evidence="6">
    <location>
        <begin position="298"/>
        <end position="319"/>
    </location>
</feature>
<evidence type="ECO:0000256" key="4">
    <source>
        <dbReference type="ARBA" id="ARBA00023136"/>
    </source>
</evidence>
<dbReference type="NCBIfam" id="NF041679">
    <property type="entry name" value="IMP_arch_presen"/>
    <property type="match status" value="1"/>
</dbReference>
<evidence type="ECO:0000313" key="8">
    <source>
        <dbReference type="Proteomes" id="UP001596398"/>
    </source>
</evidence>
<feature type="transmembrane region" description="Helical" evidence="6">
    <location>
        <begin position="132"/>
        <end position="159"/>
    </location>
</feature>
<dbReference type="EMBL" id="JBHTAP010000001">
    <property type="protein sequence ID" value="MFC7236224.1"/>
    <property type="molecule type" value="Genomic_DNA"/>
</dbReference>
<feature type="transmembrane region" description="Helical" evidence="6">
    <location>
        <begin position="234"/>
        <end position="255"/>
    </location>
</feature>
<keyword evidence="4 6" id="KW-0472">Membrane</keyword>
<evidence type="ECO:0000256" key="6">
    <source>
        <dbReference type="SAM" id="Phobius"/>
    </source>
</evidence>
<organism evidence="7 8">
    <name type="scientific">Halosegnis marinus</name>
    <dbReference type="NCBI Taxonomy" id="3034023"/>
    <lineage>
        <taxon>Archaea</taxon>
        <taxon>Methanobacteriati</taxon>
        <taxon>Methanobacteriota</taxon>
        <taxon>Stenosarchaea group</taxon>
        <taxon>Halobacteria</taxon>
        <taxon>Halobacteriales</taxon>
        <taxon>Natronomonadaceae</taxon>
        <taxon>Halosegnis</taxon>
    </lineage>
</organism>
<dbReference type="Pfam" id="PF06550">
    <property type="entry name" value="SPP"/>
    <property type="match status" value="1"/>
</dbReference>
<keyword evidence="8" id="KW-1185">Reference proteome</keyword>
<reference evidence="7 8" key="1">
    <citation type="journal article" date="2019" name="Int. J. Syst. Evol. Microbiol.">
        <title>The Global Catalogue of Microorganisms (GCM) 10K type strain sequencing project: providing services to taxonomists for standard genome sequencing and annotation.</title>
        <authorList>
            <consortium name="The Broad Institute Genomics Platform"/>
            <consortium name="The Broad Institute Genome Sequencing Center for Infectious Disease"/>
            <person name="Wu L."/>
            <person name="Ma J."/>
        </authorList>
    </citation>
    <scope>NUCLEOTIDE SEQUENCE [LARGE SCALE GENOMIC DNA]</scope>
    <source>
        <strain evidence="7 8">DT85</strain>
    </source>
</reference>
<accession>A0ABD5ZRL9</accession>
<keyword evidence="7" id="KW-0645">Protease</keyword>
<keyword evidence="2 6" id="KW-0812">Transmembrane</keyword>
<dbReference type="InterPro" id="IPR006639">
    <property type="entry name" value="Preselin/SPP"/>
</dbReference>
<feature type="transmembrane region" description="Helical" evidence="6">
    <location>
        <begin position="179"/>
        <end position="198"/>
    </location>
</feature>
<evidence type="ECO:0000256" key="5">
    <source>
        <dbReference type="SAM" id="MobiDB-lite"/>
    </source>
</evidence>
<feature type="compositionally biased region" description="Acidic residues" evidence="5">
    <location>
        <begin position="214"/>
        <end position="227"/>
    </location>
</feature>
<dbReference type="SMART" id="SM00730">
    <property type="entry name" value="PSN"/>
    <property type="match status" value="1"/>
</dbReference>
<dbReference type="InterPro" id="IPR010545">
    <property type="entry name" value="SPP"/>
</dbReference>
<dbReference type="GO" id="GO:0008233">
    <property type="term" value="F:peptidase activity"/>
    <property type="evidence" value="ECO:0007669"/>
    <property type="project" value="UniProtKB-KW"/>
</dbReference>
<feature type="transmembrane region" description="Helical" evidence="6">
    <location>
        <begin position="96"/>
        <end position="120"/>
    </location>
</feature>